<proteinExistence type="predicted"/>
<evidence type="ECO:0000313" key="3">
    <source>
        <dbReference type="Proteomes" id="UP000887581"/>
    </source>
</evidence>
<dbReference type="PROSITE" id="PS50106">
    <property type="entry name" value="PDZ"/>
    <property type="match status" value="2"/>
</dbReference>
<feature type="region of interest" description="Disordered" evidence="1">
    <location>
        <begin position="641"/>
        <end position="677"/>
    </location>
</feature>
<feature type="region of interest" description="Disordered" evidence="1">
    <location>
        <begin position="597"/>
        <end position="618"/>
    </location>
</feature>
<dbReference type="PANTHER" id="PTHR11324">
    <property type="entry name" value="IL16-RELATED"/>
    <property type="match status" value="1"/>
</dbReference>
<feature type="compositionally biased region" description="Basic and acidic residues" evidence="1">
    <location>
        <begin position="243"/>
        <end position="256"/>
    </location>
</feature>
<dbReference type="Pfam" id="PF00595">
    <property type="entry name" value="PDZ"/>
    <property type="match status" value="2"/>
</dbReference>
<dbReference type="CDD" id="cd00136">
    <property type="entry name" value="PDZ_canonical"/>
    <property type="match status" value="1"/>
</dbReference>
<dbReference type="SUPFAM" id="SSF50156">
    <property type="entry name" value="PDZ domain-like"/>
    <property type="match status" value="2"/>
</dbReference>
<dbReference type="SMART" id="SM00228">
    <property type="entry name" value="PDZ"/>
    <property type="match status" value="2"/>
</dbReference>
<dbReference type="InterPro" id="IPR036034">
    <property type="entry name" value="PDZ_sf"/>
</dbReference>
<dbReference type="PANTHER" id="PTHR11324:SF16">
    <property type="entry name" value="PDZ DOMAIN-CONTAINING PROTEIN 2"/>
    <property type="match status" value="1"/>
</dbReference>
<evidence type="ECO:0000313" key="4">
    <source>
        <dbReference type="WBParaSite" id="sdigi.contig4.g606.t1"/>
    </source>
</evidence>
<protein>
    <submittedName>
        <fullName evidence="4">PDZ domain-containing protein</fullName>
    </submittedName>
</protein>
<feature type="domain" description="PDZ" evidence="2">
    <location>
        <begin position="904"/>
        <end position="990"/>
    </location>
</feature>
<feature type="region of interest" description="Disordered" evidence="1">
    <location>
        <begin position="232"/>
        <end position="258"/>
    </location>
</feature>
<reference evidence="4" key="1">
    <citation type="submission" date="2022-11" db="UniProtKB">
        <authorList>
            <consortium name="WormBaseParasite"/>
        </authorList>
    </citation>
    <scope>IDENTIFICATION</scope>
</reference>
<sequence>MALELDTVTSSVNGNGSNSNGSLKANNNYSPISNDSGFHSDRLQYKPQRTVSRNRANIKHKPTYVSVFASDPDCSSPLFDEFDRRFATNRPHFLNGTLHLPTGIEETRSVSAIAAPLITPSHTCMSTNVSPDTTIHPEISRQTYRTKQQAFSAASESACQSEEESVNLSSSSMLPTTLTDQKLSDAVPPKVLSFGSVSKSFQTTQKTSEQNTYKFAGLELEGQGNTTNIKEQRVGKSALSMKESLDGPHAKSERNSSTKVQNLNCHLYPQKTVKPEESCLTLVKSVDLPKTKLFQVSSKQTVEISSDSIKKPISKNKPEEIERASSQRLLTEFKEVPNSEPFLSRITRRHSQESYGTSLEEPPPQILFRNLEFGINSEQKLENQPVCEEQCTDGHVNGKSRFVSFVPTTKLNCIISQEPCSLKNIDESRLYPAVAIPKMTDLPLSSTPKGPSILSVKKPLENYFASDSHRSDQFGKHCLNTICSFQKSEFDSLGRDSDLKSSGLVYTGEKFDFSSLETVNDTSRISDYSTKLTENVLDFTSPTSTKTNIPSSASNNSLDKNCSASFSEKSASAVFEKSTVIPKKFIPSVPQNSAPPVLGKSVHSHGVTPTISSNESQNMTSSNLKFEMPMVEIPRRARDDDKSFTRADNGAIPTPKAFRRIGTPSDSGKSTAMKNRSSSGILQVTTLNSCTVKKVPHSGKIINDKLTAWNSCVETSNRFSTIGNESFSRGGNLFAKAKASFEKTTELLPSRNTDRKLSPNVDENKVVRSASIIGQAEKVESRSMVVREQKESFEECSSLMGKEANLEMAVSLTEVEPPSEGTVKEISKKGSTGGLDFSRFDSITDDDVIGRPLEAEEAEQMALQTGKEVKSNNELRKQRQPSETELLECKSLLGKKFIDYDIFKVTLKRLASNPEGSVGVILSSAASGDQYITVQRVISGSIADRSDLIEKGDRVFFVQGHSTKQMTAADARTLIKQRTEHVVFILGRLKAKSGDMPAEPARFVSTATADPDLFNYSTDSEEVLLTKGSLGVGLALDGGRGSVFGDRPIVIKRVFEGGSAARSGRIKVGDQVITIDGIDVRTMSYLEATKTLRSRPEGPLKLAGRNQPIMPFDFLTRKMEPGVQTSSTYGAKVGFPVK</sequence>
<feature type="compositionally biased region" description="Low complexity" evidence="1">
    <location>
        <begin position="10"/>
        <end position="28"/>
    </location>
</feature>
<feature type="domain" description="PDZ" evidence="2">
    <location>
        <begin position="1022"/>
        <end position="1094"/>
    </location>
</feature>
<dbReference type="AlphaFoldDB" id="A0A915PSX1"/>
<feature type="compositionally biased region" description="Polar residues" evidence="1">
    <location>
        <begin position="664"/>
        <end position="677"/>
    </location>
</feature>
<feature type="region of interest" description="Disordered" evidence="1">
    <location>
        <begin position="1"/>
        <end position="41"/>
    </location>
</feature>
<dbReference type="Gene3D" id="2.30.42.10">
    <property type="match status" value="2"/>
</dbReference>
<evidence type="ECO:0000256" key="1">
    <source>
        <dbReference type="SAM" id="MobiDB-lite"/>
    </source>
</evidence>
<organism evidence="3 4">
    <name type="scientific">Setaria digitata</name>
    <dbReference type="NCBI Taxonomy" id="48799"/>
    <lineage>
        <taxon>Eukaryota</taxon>
        <taxon>Metazoa</taxon>
        <taxon>Ecdysozoa</taxon>
        <taxon>Nematoda</taxon>
        <taxon>Chromadorea</taxon>
        <taxon>Rhabditida</taxon>
        <taxon>Spirurina</taxon>
        <taxon>Spiruromorpha</taxon>
        <taxon>Filarioidea</taxon>
        <taxon>Setariidae</taxon>
        <taxon>Setaria</taxon>
    </lineage>
</organism>
<name>A0A915PSX1_9BILA</name>
<feature type="compositionally biased region" description="Polar residues" evidence="1">
    <location>
        <begin position="607"/>
        <end position="618"/>
    </location>
</feature>
<keyword evidence="3" id="KW-1185">Reference proteome</keyword>
<dbReference type="WBParaSite" id="sdigi.contig4.g606.t1">
    <property type="protein sequence ID" value="sdigi.contig4.g606.t1"/>
    <property type="gene ID" value="sdigi.contig4.g606"/>
</dbReference>
<accession>A0A915PSX1</accession>
<dbReference type="InterPro" id="IPR001478">
    <property type="entry name" value="PDZ"/>
</dbReference>
<dbReference type="Proteomes" id="UP000887581">
    <property type="component" value="Unplaced"/>
</dbReference>
<evidence type="ECO:0000259" key="2">
    <source>
        <dbReference type="PROSITE" id="PS50106"/>
    </source>
</evidence>